<comment type="caution">
    <text evidence="3">The sequence shown here is derived from an EMBL/GenBank/DDBJ whole genome shotgun (WGS) entry which is preliminary data.</text>
</comment>
<dbReference type="PROSITE" id="PS51278">
    <property type="entry name" value="GATASE_TYPE_2"/>
    <property type="match status" value="1"/>
</dbReference>
<organism evidence="3 4">
    <name type="scientific">Hydrogenophaga aromaticivorans</name>
    <dbReference type="NCBI Taxonomy" id="2610898"/>
    <lineage>
        <taxon>Bacteria</taxon>
        <taxon>Pseudomonadati</taxon>
        <taxon>Pseudomonadota</taxon>
        <taxon>Betaproteobacteria</taxon>
        <taxon>Burkholderiales</taxon>
        <taxon>Comamonadaceae</taxon>
        <taxon>Hydrogenophaga</taxon>
    </lineage>
</organism>
<dbReference type="SUPFAM" id="SSF56235">
    <property type="entry name" value="N-terminal nucleophile aminohydrolases (Ntn hydrolases)"/>
    <property type="match status" value="1"/>
</dbReference>
<reference evidence="3 4" key="1">
    <citation type="submission" date="2019-09" db="EMBL/GenBank/DDBJ databases">
        <title>Hydrogenophaga aromatica sp. nov., isolated from a para-xylene-degrading enrichment culture.</title>
        <authorList>
            <person name="Tancsics A."/>
            <person name="Banerjee S."/>
        </authorList>
    </citation>
    <scope>NUCLEOTIDE SEQUENCE [LARGE SCALE GENOMIC DNA]</scope>
    <source>
        <strain evidence="3 4">D2P1</strain>
    </source>
</reference>
<dbReference type="Proteomes" id="UP000545507">
    <property type="component" value="Unassembled WGS sequence"/>
</dbReference>
<dbReference type="PANTHER" id="PTHR42824:SF1">
    <property type="entry name" value="GLUTAMINE AMIDOTRANSFERASE YAFJ-RELATED"/>
    <property type="match status" value="1"/>
</dbReference>
<dbReference type="CDD" id="cd01908">
    <property type="entry name" value="YafJ"/>
    <property type="match status" value="1"/>
</dbReference>
<evidence type="ECO:0000256" key="1">
    <source>
        <dbReference type="ARBA" id="ARBA00022962"/>
    </source>
</evidence>
<proteinExistence type="predicted"/>
<keyword evidence="1 3" id="KW-0315">Glutamine amidotransferase</keyword>
<dbReference type="InterPro" id="IPR026869">
    <property type="entry name" value="EgtC-like"/>
</dbReference>
<dbReference type="InterPro" id="IPR017932">
    <property type="entry name" value="GATase_2_dom"/>
</dbReference>
<keyword evidence="3" id="KW-0808">Transferase</keyword>
<dbReference type="InterPro" id="IPR029055">
    <property type="entry name" value="Ntn_hydrolases_N"/>
</dbReference>
<evidence type="ECO:0000259" key="2">
    <source>
        <dbReference type="PROSITE" id="PS51278"/>
    </source>
</evidence>
<accession>A0A7Y8GSB8</accession>
<gene>
    <name evidence="3" type="ORF">F3K02_01735</name>
</gene>
<dbReference type="GO" id="GO:0016740">
    <property type="term" value="F:transferase activity"/>
    <property type="evidence" value="ECO:0007669"/>
    <property type="project" value="UniProtKB-KW"/>
</dbReference>
<dbReference type="PANTHER" id="PTHR42824">
    <property type="entry name" value="GLUTAMINE AMIDOTRANSFERASE"/>
    <property type="match status" value="1"/>
</dbReference>
<sequence>MCQLLGLNCATPTDASFSFTGFCQRGGNTGEHADGWGIAFFEGRGLRLFVDHQSAARSPMAEFLQKYPLKSKNIIAHVRKATIGEVALENAHPFTRELWGRHWVFAHNGDLKDYFPPLHSHFRPIGSTDSERAFCWLMQELSKSHASLPSTEELTLTLRELVPQVRHFGSFNFLLSNGEALWAHCSTKLHYLVRQHPFALATLMDHDWTVNFADLNHPGDRAAVIVTTPLTHNETWTAFEPDELKVFVDGLPVLEKTA</sequence>
<dbReference type="Gene3D" id="3.60.20.10">
    <property type="entry name" value="Glutamine Phosphoribosylpyrophosphate, subunit 1, domain 1"/>
    <property type="match status" value="1"/>
</dbReference>
<protein>
    <submittedName>
        <fullName evidence="3">Class II glutamine amidotransferase</fullName>
    </submittedName>
</protein>
<evidence type="ECO:0000313" key="4">
    <source>
        <dbReference type="Proteomes" id="UP000545507"/>
    </source>
</evidence>
<dbReference type="Pfam" id="PF13230">
    <property type="entry name" value="GATase_4"/>
    <property type="match status" value="1"/>
</dbReference>
<dbReference type="EMBL" id="VYGV01000001">
    <property type="protein sequence ID" value="NWF43975.1"/>
    <property type="molecule type" value="Genomic_DNA"/>
</dbReference>
<keyword evidence="4" id="KW-1185">Reference proteome</keyword>
<name>A0A7Y8GSB8_9BURK</name>
<feature type="domain" description="Glutamine amidotransferase type-2" evidence="2">
    <location>
        <begin position="2"/>
        <end position="258"/>
    </location>
</feature>
<evidence type="ECO:0000313" key="3">
    <source>
        <dbReference type="EMBL" id="NWF43975.1"/>
    </source>
</evidence>
<dbReference type="AlphaFoldDB" id="A0A7Y8GSB8"/>
<dbReference type="RefSeq" id="WP_177132624.1">
    <property type="nucleotide sequence ID" value="NZ_VYGV01000001.1"/>
</dbReference>